<organism evidence="6">
    <name type="scientific">Eremomyces bilateralis CBS 781.70</name>
    <dbReference type="NCBI Taxonomy" id="1392243"/>
    <lineage>
        <taxon>Eukaryota</taxon>
        <taxon>Fungi</taxon>
        <taxon>Dikarya</taxon>
        <taxon>Ascomycota</taxon>
        <taxon>Pezizomycotina</taxon>
        <taxon>Dothideomycetes</taxon>
        <taxon>Dothideomycetes incertae sedis</taxon>
        <taxon>Eremomycetales</taxon>
        <taxon>Eremomycetaceae</taxon>
        <taxon>Eremomyces</taxon>
    </lineage>
</organism>
<keyword evidence="2" id="KW-0677">Repeat</keyword>
<dbReference type="PROSITE" id="PS50294">
    <property type="entry name" value="WD_REPEATS_REGION"/>
    <property type="match status" value="2"/>
</dbReference>
<evidence type="ECO:0000313" key="8">
    <source>
        <dbReference type="RefSeq" id="XP_033536054.1"/>
    </source>
</evidence>
<dbReference type="InterPro" id="IPR015943">
    <property type="entry name" value="WD40/YVTN_repeat-like_dom_sf"/>
</dbReference>
<dbReference type="PROSITE" id="PS50082">
    <property type="entry name" value="WD_REPEATS_2"/>
    <property type="match status" value="5"/>
</dbReference>
<protein>
    <recommendedName>
        <fullName evidence="3">Probable cytosolic iron-sulfur protein assembly protein 1</fullName>
    </recommendedName>
</protein>
<evidence type="ECO:0000313" key="7">
    <source>
        <dbReference type="Proteomes" id="UP000504638"/>
    </source>
</evidence>
<comment type="function">
    <text evidence="3">Essential component of the cytosolic iron-sulfur (Fe/S) protein assembly machinery. Required for the maturation of extramitochondrial Fe/S proteins.</text>
</comment>
<dbReference type="SUPFAM" id="SSF50978">
    <property type="entry name" value="WD40 repeat-like"/>
    <property type="match status" value="1"/>
</dbReference>
<dbReference type="GO" id="GO:0097361">
    <property type="term" value="C:cytosolic [4Fe-4S] assembly targeting complex"/>
    <property type="evidence" value="ECO:0007669"/>
    <property type="project" value="InterPro"/>
</dbReference>
<feature type="compositionally biased region" description="Basic and acidic residues" evidence="5">
    <location>
        <begin position="94"/>
        <end position="114"/>
    </location>
</feature>
<dbReference type="SMART" id="SM00320">
    <property type="entry name" value="WD40"/>
    <property type="match status" value="7"/>
</dbReference>
<accession>A0A6G1G8S5</accession>
<dbReference type="EMBL" id="ML975153">
    <property type="protein sequence ID" value="KAF1814423.1"/>
    <property type="molecule type" value="Genomic_DNA"/>
</dbReference>
<dbReference type="InterPro" id="IPR001680">
    <property type="entry name" value="WD40_rpt"/>
</dbReference>
<feature type="repeat" description="WD" evidence="4">
    <location>
        <begin position="310"/>
        <end position="342"/>
    </location>
</feature>
<dbReference type="PANTHER" id="PTHR19920:SF0">
    <property type="entry name" value="CYTOSOLIC IRON-SULFUR PROTEIN ASSEMBLY PROTEIN CIAO1-RELATED"/>
    <property type="match status" value="1"/>
</dbReference>
<keyword evidence="1 4" id="KW-0853">WD repeat</keyword>
<dbReference type="PANTHER" id="PTHR19920">
    <property type="entry name" value="WD40 PROTEIN CIAO1"/>
    <property type="match status" value="1"/>
</dbReference>
<dbReference type="GO" id="GO:0016226">
    <property type="term" value="P:iron-sulfur cluster assembly"/>
    <property type="evidence" value="ECO:0007669"/>
    <property type="project" value="UniProtKB-UniRule"/>
</dbReference>
<dbReference type="RefSeq" id="XP_033536054.1">
    <property type="nucleotide sequence ID" value="XM_033674863.1"/>
</dbReference>
<evidence type="ECO:0000313" key="6">
    <source>
        <dbReference type="EMBL" id="KAF1814423.1"/>
    </source>
</evidence>
<feature type="repeat" description="WD" evidence="4">
    <location>
        <begin position="403"/>
        <end position="421"/>
    </location>
</feature>
<keyword evidence="7" id="KW-1185">Reference proteome</keyword>
<feature type="repeat" description="WD" evidence="4">
    <location>
        <begin position="173"/>
        <end position="204"/>
    </location>
</feature>
<dbReference type="CDD" id="cd00200">
    <property type="entry name" value="WD40"/>
    <property type="match status" value="1"/>
</dbReference>
<name>A0A6G1G8S5_9PEZI</name>
<reference evidence="8" key="2">
    <citation type="submission" date="2020-04" db="EMBL/GenBank/DDBJ databases">
        <authorList>
            <consortium name="NCBI Genome Project"/>
        </authorList>
    </citation>
    <scope>NUCLEOTIDE SEQUENCE</scope>
    <source>
        <strain evidence="8">CBS 781.70</strain>
    </source>
</reference>
<feature type="repeat" description="WD" evidence="4">
    <location>
        <begin position="128"/>
        <end position="160"/>
    </location>
</feature>
<dbReference type="Pfam" id="PF00400">
    <property type="entry name" value="WD40"/>
    <property type="match status" value="5"/>
</dbReference>
<gene>
    <name evidence="3" type="primary">CIA1</name>
    <name evidence="6 8" type="ORF">P152DRAFT_271136</name>
</gene>
<evidence type="ECO:0000256" key="5">
    <source>
        <dbReference type="SAM" id="MobiDB-lite"/>
    </source>
</evidence>
<comment type="similarity">
    <text evidence="3">Belongs to the WD repeat CIA1 family.</text>
</comment>
<dbReference type="AlphaFoldDB" id="A0A6G1G8S5"/>
<dbReference type="InterPro" id="IPR036322">
    <property type="entry name" value="WD40_repeat_dom_sf"/>
</dbReference>
<feature type="region of interest" description="Disordered" evidence="5">
    <location>
        <begin position="93"/>
        <end position="118"/>
    </location>
</feature>
<evidence type="ECO:0000256" key="4">
    <source>
        <dbReference type="PROSITE-ProRule" id="PRU00221"/>
    </source>
</evidence>
<evidence type="ECO:0000256" key="3">
    <source>
        <dbReference type="HAMAP-Rule" id="MF_03037"/>
    </source>
</evidence>
<evidence type="ECO:0000256" key="1">
    <source>
        <dbReference type="ARBA" id="ARBA00022574"/>
    </source>
</evidence>
<dbReference type="HAMAP" id="MF_03037">
    <property type="entry name" value="ciao1"/>
    <property type="match status" value="1"/>
</dbReference>
<feature type="repeat" description="WD" evidence="4">
    <location>
        <begin position="60"/>
        <end position="94"/>
    </location>
</feature>
<proteinExistence type="inferred from homology"/>
<dbReference type="OrthoDB" id="284782at2759"/>
<reference evidence="8" key="3">
    <citation type="submission" date="2025-04" db="UniProtKB">
        <authorList>
            <consortium name="RefSeq"/>
        </authorList>
    </citation>
    <scope>IDENTIFICATION</scope>
    <source>
        <strain evidence="8">CBS 781.70</strain>
    </source>
</reference>
<reference evidence="6 8" key="1">
    <citation type="submission" date="2020-01" db="EMBL/GenBank/DDBJ databases">
        <authorList>
            <consortium name="DOE Joint Genome Institute"/>
            <person name="Haridas S."/>
            <person name="Albert R."/>
            <person name="Binder M."/>
            <person name="Bloem J."/>
            <person name="Labutti K."/>
            <person name="Salamov A."/>
            <person name="Andreopoulos B."/>
            <person name="Baker S.E."/>
            <person name="Barry K."/>
            <person name="Bills G."/>
            <person name="Bluhm B.H."/>
            <person name="Cannon C."/>
            <person name="Castanera R."/>
            <person name="Culley D.E."/>
            <person name="Daum C."/>
            <person name="Ezra D."/>
            <person name="Gonzalez J.B."/>
            <person name="Henrissat B."/>
            <person name="Kuo A."/>
            <person name="Liang C."/>
            <person name="Lipzen A."/>
            <person name="Lutzoni F."/>
            <person name="Magnuson J."/>
            <person name="Mondo S."/>
            <person name="Nolan M."/>
            <person name="Ohm R."/>
            <person name="Pangilinan J."/>
            <person name="Park H.-J."/>
            <person name="Ramirez L."/>
            <person name="Alfaro M."/>
            <person name="Sun H."/>
            <person name="Tritt A."/>
            <person name="Yoshinaga Y."/>
            <person name="Zwiers L.-H."/>
            <person name="Turgeon B.G."/>
            <person name="Goodwin S.B."/>
            <person name="Spatafora J.W."/>
            <person name="Crous P.W."/>
            <person name="Grigoriev I.V."/>
        </authorList>
    </citation>
    <scope>NUCLEOTIDE SEQUENCE</scope>
    <source>
        <strain evidence="6 8">CBS 781.70</strain>
    </source>
</reference>
<sequence length="421" mass="47483">MNSDSEVPTLEPIASFQPSLNTRAWMTAPHPKLPILATASADKTVKIFSLTTFRQLSSITGGHKRSIRSCAWKPGTRNESVLATGSFDASAGIWRHDDHPGSNEAHNEESKNDRSEDEDDDWRFAVILDGHESEIKSVAWSAGGQFLATCSRDKSVWIWEEMEDDNFETVAVLQEHDGDIKYVRWHPEEDLLASAGYDDTIRLYREDVDDWICVSTIDAHQATVWSLDFEPPKNPSLIDSVGPDAARQKDLQELEKSGPRLASCSDDLTIRIWRRTPKGGAEDKPLRDRIPSIIRTNNVDEEWLEDACLPKRHERAIYSVAWSPKSGLIASTGSDGKIVVYQEFWRDSHDQDEVRSEGPPTETSREWKVVAEVENAHDIFEVNHVCWTVRADRGRSNEGEEVLISTGDDGEVKMWSIQRGT</sequence>
<evidence type="ECO:0000256" key="2">
    <source>
        <dbReference type="ARBA" id="ARBA00022737"/>
    </source>
</evidence>
<dbReference type="InterPro" id="IPR028608">
    <property type="entry name" value="CIAO1/Cia1"/>
</dbReference>
<dbReference type="Gene3D" id="2.130.10.10">
    <property type="entry name" value="YVTN repeat-like/Quinoprotein amine dehydrogenase"/>
    <property type="match status" value="1"/>
</dbReference>
<dbReference type="Proteomes" id="UP000504638">
    <property type="component" value="Unplaced"/>
</dbReference>